<evidence type="ECO:0000313" key="2">
    <source>
        <dbReference type="Proteomes" id="UP000239469"/>
    </source>
</evidence>
<gene>
    <name evidence="1" type="ORF">BUE93_09205</name>
</gene>
<dbReference type="EMBL" id="MTBD01000021">
    <property type="protein sequence ID" value="PRP70990.1"/>
    <property type="molecule type" value="Genomic_DNA"/>
</dbReference>
<protein>
    <submittedName>
        <fullName evidence="1">Uncharacterized protein</fullName>
    </submittedName>
</protein>
<dbReference type="AlphaFoldDB" id="A0A2S9X5K1"/>
<sequence>MKLRTYGVDIAKRVFQVHWVVPETGEIQRKKLKRADVMTFFRLQASGRVVMEACGAAQHWARQLQSLGHTVQLIHPKFVRPFVMTESPPLS</sequence>
<proteinExistence type="predicted"/>
<name>A0A2S9X5K1_9NEIS</name>
<dbReference type="Proteomes" id="UP000239469">
    <property type="component" value="Unassembled WGS sequence"/>
</dbReference>
<evidence type="ECO:0000313" key="1">
    <source>
        <dbReference type="EMBL" id="PRP70990.1"/>
    </source>
</evidence>
<comment type="caution">
    <text evidence="1">The sequence shown here is derived from an EMBL/GenBank/DDBJ whole genome shotgun (WGS) entry which is preliminary data.</text>
</comment>
<organism evidence="1 2">
    <name type="scientific">Chromobacterium amazonense</name>
    <dbReference type="NCBI Taxonomy" id="1382803"/>
    <lineage>
        <taxon>Bacteria</taxon>
        <taxon>Pseudomonadati</taxon>
        <taxon>Pseudomonadota</taxon>
        <taxon>Betaproteobacteria</taxon>
        <taxon>Neisseriales</taxon>
        <taxon>Chromobacteriaceae</taxon>
        <taxon>Chromobacterium</taxon>
    </lineage>
</organism>
<reference evidence="1 2" key="1">
    <citation type="submission" date="2017-01" db="EMBL/GenBank/DDBJ databases">
        <title>New insights into the genetic diversity of Chromobacterium isolated from tropical freshwater lake.</title>
        <authorList>
            <person name="Santos A.B."/>
            <person name="Nascimento A.M."/>
            <person name="Da Silva P.C."/>
        </authorList>
    </citation>
    <scope>NUCLEOTIDE SEQUENCE [LARGE SCALE GENOMIC DNA]</scope>
    <source>
        <strain evidence="1 2">56AF</strain>
    </source>
</reference>
<dbReference type="RefSeq" id="WP_106076595.1">
    <property type="nucleotide sequence ID" value="NZ_MTBD01000021.1"/>
</dbReference>
<accession>A0A2S9X5K1</accession>